<accession>A0AA90NYZ3</accession>
<evidence type="ECO:0000313" key="3">
    <source>
        <dbReference type="Proteomes" id="UP001178148"/>
    </source>
</evidence>
<feature type="chain" id="PRO_5041702481" evidence="1">
    <location>
        <begin position="22"/>
        <end position="82"/>
    </location>
</feature>
<evidence type="ECO:0000313" key="2">
    <source>
        <dbReference type="EMBL" id="MDP0590238.1"/>
    </source>
</evidence>
<dbReference type="AlphaFoldDB" id="A0AA90NYZ3"/>
<organism evidence="2 3">
    <name type="scientific">Candidatus Endonucleibacter bathymodioli</name>
    <dbReference type="NCBI Taxonomy" id="539814"/>
    <lineage>
        <taxon>Bacteria</taxon>
        <taxon>Pseudomonadati</taxon>
        <taxon>Pseudomonadota</taxon>
        <taxon>Gammaproteobacteria</taxon>
        <taxon>Oceanospirillales</taxon>
        <taxon>Endozoicomonadaceae</taxon>
        <taxon>Candidatus Endonucleibacter</taxon>
    </lineage>
</organism>
<keyword evidence="1" id="KW-0732">Signal</keyword>
<proteinExistence type="predicted"/>
<dbReference type="EMBL" id="JASXSV010000036">
    <property type="protein sequence ID" value="MDP0590238.1"/>
    <property type="molecule type" value="Genomic_DNA"/>
</dbReference>
<dbReference type="Proteomes" id="UP001178148">
    <property type="component" value="Unassembled WGS sequence"/>
</dbReference>
<reference evidence="2 3" key="1">
    <citation type="journal article" date="2023" name="bioRxiv">
        <title>An intranuclear bacterial parasite of deep-sea mussels expresses apoptosis inhibitors acquired from its host.</title>
        <authorList>
            <person name="Gonzalez Porras M.A."/>
            <person name="Assie A."/>
            <person name="Tietjen M."/>
            <person name="Violette M."/>
            <person name="Kleiner M."/>
            <person name="Gruber-Vodicka H."/>
            <person name="Dubilier N."/>
            <person name="Leisch N."/>
        </authorList>
    </citation>
    <scope>NUCLEOTIDE SEQUENCE [LARGE SCALE GENOMIC DNA]</scope>
    <source>
        <strain evidence="2">IAP13</strain>
    </source>
</reference>
<feature type="signal peptide" evidence="1">
    <location>
        <begin position="1"/>
        <end position="21"/>
    </location>
</feature>
<protein>
    <submittedName>
        <fullName evidence="2">Uncharacterized protein</fullName>
    </submittedName>
</protein>
<keyword evidence="3" id="KW-1185">Reference proteome</keyword>
<evidence type="ECO:0000256" key="1">
    <source>
        <dbReference type="SAM" id="SignalP"/>
    </source>
</evidence>
<comment type="caution">
    <text evidence="2">The sequence shown here is derived from an EMBL/GenBank/DDBJ whole genome shotgun (WGS) entry which is preliminary data.</text>
</comment>
<sequence length="82" mass="9076">MKNSLSILITLAILLSGSSMASLDEILGQFSNLESYDEENNLCAFLSICSHLDEIIANNNAMPEAWVSQTRLRKMSLNLKIS</sequence>
<name>A0AA90NYZ3_9GAMM</name>
<gene>
    <name evidence="2" type="ORF">QS748_14035</name>
</gene>